<feature type="region of interest" description="Disordered" evidence="1">
    <location>
        <begin position="1"/>
        <end position="28"/>
    </location>
</feature>
<sequence>GSGGGFSDPFGGSWGDSGDGGGGGGGWGGYGPSKIMGGLYGAEHLRGGLGTYSQEIPEGWTRETGGRDNWVIIKDAQGNIKFEGDPAGFDPSKL</sequence>
<feature type="non-terminal residue" evidence="2">
    <location>
        <position position="1"/>
    </location>
</feature>
<dbReference type="EMBL" id="LAZR01013419">
    <property type="protein sequence ID" value="KKM22047.1"/>
    <property type="molecule type" value="Genomic_DNA"/>
</dbReference>
<protein>
    <submittedName>
        <fullName evidence="2">Uncharacterized protein</fullName>
    </submittedName>
</protein>
<accession>A0A0F9I3H7</accession>
<dbReference type="AlphaFoldDB" id="A0A0F9I3H7"/>
<reference evidence="2" key="1">
    <citation type="journal article" date="2015" name="Nature">
        <title>Complex archaea that bridge the gap between prokaryotes and eukaryotes.</title>
        <authorList>
            <person name="Spang A."/>
            <person name="Saw J.H."/>
            <person name="Jorgensen S.L."/>
            <person name="Zaremba-Niedzwiedzka K."/>
            <person name="Martijn J."/>
            <person name="Lind A.E."/>
            <person name="van Eijk R."/>
            <person name="Schleper C."/>
            <person name="Guy L."/>
            <person name="Ettema T.J."/>
        </authorList>
    </citation>
    <scope>NUCLEOTIDE SEQUENCE</scope>
</reference>
<gene>
    <name evidence="2" type="ORF">LCGC14_1629280</name>
</gene>
<organism evidence="2">
    <name type="scientific">marine sediment metagenome</name>
    <dbReference type="NCBI Taxonomy" id="412755"/>
    <lineage>
        <taxon>unclassified sequences</taxon>
        <taxon>metagenomes</taxon>
        <taxon>ecological metagenomes</taxon>
    </lineage>
</organism>
<evidence type="ECO:0000313" key="2">
    <source>
        <dbReference type="EMBL" id="KKM22047.1"/>
    </source>
</evidence>
<proteinExistence type="predicted"/>
<comment type="caution">
    <text evidence="2">The sequence shown here is derived from an EMBL/GenBank/DDBJ whole genome shotgun (WGS) entry which is preliminary data.</text>
</comment>
<name>A0A0F9I3H7_9ZZZZ</name>
<evidence type="ECO:0000256" key="1">
    <source>
        <dbReference type="SAM" id="MobiDB-lite"/>
    </source>
</evidence>